<dbReference type="Proteomes" id="UP000606008">
    <property type="component" value="Unassembled WGS sequence"/>
</dbReference>
<reference evidence="9" key="2">
    <citation type="submission" date="2023-07" db="EMBL/GenBank/DDBJ databases">
        <authorList>
            <person name="Jung D.-H."/>
        </authorList>
    </citation>
    <scope>NUCLEOTIDE SEQUENCE [LARGE SCALE GENOMIC DNA]</scope>
    <source>
        <strain evidence="9">JA-25</strain>
    </source>
</reference>
<evidence type="ECO:0000259" key="7">
    <source>
        <dbReference type="Pfam" id="PF14322"/>
    </source>
</evidence>
<evidence type="ECO:0000256" key="2">
    <source>
        <dbReference type="ARBA" id="ARBA00006275"/>
    </source>
</evidence>
<organism evidence="8 9">
    <name type="scientific">Fibrivirga algicola</name>
    <dbReference type="NCBI Taxonomy" id="2950420"/>
    <lineage>
        <taxon>Bacteria</taxon>
        <taxon>Pseudomonadati</taxon>
        <taxon>Bacteroidota</taxon>
        <taxon>Cytophagia</taxon>
        <taxon>Cytophagales</taxon>
        <taxon>Spirosomataceae</taxon>
        <taxon>Fibrivirga</taxon>
    </lineage>
</organism>
<evidence type="ECO:0000256" key="5">
    <source>
        <dbReference type="ARBA" id="ARBA00023237"/>
    </source>
</evidence>
<evidence type="ECO:0000256" key="3">
    <source>
        <dbReference type="ARBA" id="ARBA00022729"/>
    </source>
</evidence>
<protein>
    <submittedName>
        <fullName evidence="8">RagB/SusD family nutrient uptake outer membrane protein</fullName>
    </submittedName>
</protein>
<accession>A0ABX0QH36</accession>
<dbReference type="Pfam" id="PF07980">
    <property type="entry name" value="SusD_RagB"/>
    <property type="match status" value="1"/>
</dbReference>
<feature type="domain" description="SusD-like N-terminal" evidence="7">
    <location>
        <begin position="100"/>
        <end position="228"/>
    </location>
</feature>
<dbReference type="Pfam" id="PF14322">
    <property type="entry name" value="SusD-like_3"/>
    <property type="match status" value="1"/>
</dbReference>
<feature type="domain" description="RagB/SusD" evidence="6">
    <location>
        <begin position="274"/>
        <end position="583"/>
    </location>
</feature>
<gene>
    <name evidence="8" type="ORF">F7231_09305</name>
</gene>
<keyword evidence="5" id="KW-0998">Cell outer membrane</keyword>
<dbReference type="InterPro" id="IPR011990">
    <property type="entry name" value="TPR-like_helical_dom_sf"/>
</dbReference>
<dbReference type="Gene3D" id="1.25.40.390">
    <property type="match status" value="1"/>
</dbReference>
<dbReference type="SUPFAM" id="SSF48452">
    <property type="entry name" value="TPR-like"/>
    <property type="match status" value="1"/>
</dbReference>
<evidence type="ECO:0000256" key="4">
    <source>
        <dbReference type="ARBA" id="ARBA00023136"/>
    </source>
</evidence>
<keyword evidence="4" id="KW-0472">Membrane</keyword>
<dbReference type="PROSITE" id="PS51257">
    <property type="entry name" value="PROKAR_LIPOPROTEIN"/>
    <property type="match status" value="1"/>
</dbReference>
<name>A0ABX0QH36_9BACT</name>
<sequence length="583" mass="63552">MRNNIKFLILGATTALSLVTVSCKDTFLEVPVTGQLAGAQLSSKSGIEGSLIAAYSILNGRGDRLASFSNWVWGGIRGGDANKGTDPGDFSSINPHQRFETNSSSGEIGGTWQRKYEGISRCNTTLNLLKNAPADMSAADQTRVAAETRFLRGLYYFDLKRLFGDGAPYIDETVDYGTGIEKVTNGVNLWPKIEADTKFAYDNLPETQSATGRVNKWAAASQLAKVYLYQKKYTEAKALFDLIIANGKTSNGKKYGLVPRYSDLFRASNDNNEESIFAIQAAANTGNVNNANPEFDLNFPYNTGPNGPGNCCGFNQPSFEYVNSFRTNANGLPLLDGTYNATANAVKTDMGVLSKDTFTPDAGNLDPRLDHTVGRRGIPYLDWQDHPGADWIRNQPNGGPYSPKKFTYYKSDVGSLQDNSSWTPGYSALNVPLIRFADVLLMAAECEIEVGSLTKALEYTNMVRKRAANPAGFVTKAGAPAAKYVITEYPASEFASKASATRAVRFERRLELGDEGHRFFDLVRWGVAAETINAYLTYEGAAGRLPTTLGGAKFTPNKNELLPVPQTQIDIQGKDILKQNPGF</sequence>
<evidence type="ECO:0000313" key="8">
    <source>
        <dbReference type="EMBL" id="NID10372.1"/>
    </source>
</evidence>
<dbReference type="InterPro" id="IPR012944">
    <property type="entry name" value="SusD_RagB_dom"/>
</dbReference>
<keyword evidence="3" id="KW-0732">Signal</keyword>
<comment type="similarity">
    <text evidence="2">Belongs to the SusD family.</text>
</comment>
<dbReference type="EMBL" id="WAEL01000003">
    <property type="protein sequence ID" value="NID10372.1"/>
    <property type="molecule type" value="Genomic_DNA"/>
</dbReference>
<proteinExistence type="inferred from homology"/>
<dbReference type="InterPro" id="IPR033985">
    <property type="entry name" value="SusD-like_N"/>
</dbReference>
<evidence type="ECO:0000259" key="6">
    <source>
        <dbReference type="Pfam" id="PF07980"/>
    </source>
</evidence>
<comment type="caution">
    <text evidence="8">The sequence shown here is derived from an EMBL/GenBank/DDBJ whole genome shotgun (WGS) entry which is preliminary data.</text>
</comment>
<reference evidence="9" key="1">
    <citation type="submission" date="2019-09" db="EMBL/GenBank/DDBJ databases">
        <authorList>
            <person name="Jung D.-H."/>
        </authorList>
    </citation>
    <scope>NUCLEOTIDE SEQUENCE [LARGE SCALE GENOMIC DNA]</scope>
    <source>
        <strain evidence="9">JA-25</strain>
    </source>
</reference>
<comment type="subcellular location">
    <subcellularLocation>
        <location evidence="1">Cell outer membrane</location>
    </subcellularLocation>
</comment>
<keyword evidence="9" id="KW-1185">Reference proteome</keyword>
<evidence type="ECO:0000313" key="9">
    <source>
        <dbReference type="Proteomes" id="UP000606008"/>
    </source>
</evidence>
<dbReference type="RefSeq" id="WP_085410798.1">
    <property type="nucleotide sequence ID" value="NZ_WAEL01000003.1"/>
</dbReference>
<evidence type="ECO:0000256" key="1">
    <source>
        <dbReference type="ARBA" id="ARBA00004442"/>
    </source>
</evidence>